<evidence type="ECO:0000313" key="1">
    <source>
        <dbReference type="EMBL" id="CAB4898268.1"/>
    </source>
</evidence>
<proteinExistence type="predicted"/>
<gene>
    <name evidence="1" type="ORF">UFOPK3376_03276</name>
</gene>
<organism evidence="1">
    <name type="scientific">freshwater metagenome</name>
    <dbReference type="NCBI Taxonomy" id="449393"/>
    <lineage>
        <taxon>unclassified sequences</taxon>
        <taxon>metagenomes</taxon>
        <taxon>ecological metagenomes</taxon>
    </lineage>
</organism>
<protein>
    <submittedName>
        <fullName evidence="1">Unannotated protein</fullName>
    </submittedName>
</protein>
<dbReference type="EMBL" id="CAFBLP010000163">
    <property type="protein sequence ID" value="CAB4898268.1"/>
    <property type="molecule type" value="Genomic_DNA"/>
</dbReference>
<sequence>MAAGSTHRFATRGNELCLDIPIGRDGLLDQDSTLDDKRTLVPTSTAAPQEAPQSLNIGVLETQRRAQASAALADSTILPNDSMSVTARSARILRSTSMPAALRPAMNRL</sequence>
<dbReference type="AlphaFoldDB" id="A0A6J7FW79"/>
<name>A0A6J7FW79_9ZZZZ</name>
<reference evidence="1" key="1">
    <citation type="submission" date="2020-05" db="EMBL/GenBank/DDBJ databases">
        <authorList>
            <person name="Chiriac C."/>
            <person name="Salcher M."/>
            <person name="Ghai R."/>
            <person name="Kavagutti S V."/>
        </authorList>
    </citation>
    <scope>NUCLEOTIDE SEQUENCE</scope>
</reference>
<accession>A0A6J7FW79</accession>